<feature type="compositionally biased region" description="Basic residues" evidence="1">
    <location>
        <begin position="72"/>
        <end position="92"/>
    </location>
</feature>
<keyword evidence="3" id="KW-1185">Reference proteome</keyword>
<accession>A0ABU6SAR6</accession>
<dbReference type="Proteomes" id="UP001341840">
    <property type="component" value="Unassembled WGS sequence"/>
</dbReference>
<proteinExistence type="predicted"/>
<evidence type="ECO:0000313" key="2">
    <source>
        <dbReference type="EMBL" id="MED6133301.1"/>
    </source>
</evidence>
<comment type="caution">
    <text evidence="2">The sequence shown here is derived from an EMBL/GenBank/DDBJ whole genome shotgun (WGS) entry which is preliminary data.</text>
</comment>
<sequence length="168" mass="18409">MDGFILLLPLYRAGRTTLSAERHSVAASASSIASSRLGLTNPPSPAAAPIVAFSLRRCPRLSSPRRLCVRRSRRHLIRRSRRRPHRRNRRPCPSRLKGAKPDYQTANDDSESDTKSEMFSGGFEPPPIQVWANGLAAVFKTAGTIAGKPVYCLVAAVLKTVAKPVPRI</sequence>
<gene>
    <name evidence="2" type="ORF">PIB30_027190</name>
</gene>
<evidence type="ECO:0000256" key="1">
    <source>
        <dbReference type="SAM" id="MobiDB-lite"/>
    </source>
</evidence>
<protein>
    <submittedName>
        <fullName evidence="2">Uncharacterized protein</fullName>
    </submittedName>
</protein>
<name>A0ABU6SAR6_9FABA</name>
<evidence type="ECO:0000313" key="3">
    <source>
        <dbReference type="Proteomes" id="UP001341840"/>
    </source>
</evidence>
<reference evidence="2 3" key="1">
    <citation type="journal article" date="2023" name="Plants (Basel)">
        <title>Bridging the Gap: Combining Genomics and Transcriptomics Approaches to Understand Stylosanthes scabra, an Orphan Legume from the Brazilian Caatinga.</title>
        <authorList>
            <person name="Ferreira-Neto J.R.C."/>
            <person name="da Silva M.D."/>
            <person name="Binneck E."/>
            <person name="de Melo N.F."/>
            <person name="da Silva R.H."/>
            <person name="de Melo A.L.T.M."/>
            <person name="Pandolfi V."/>
            <person name="Bustamante F.O."/>
            <person name="Brasileiro-Vidal A.C."/>
            <person name="Benko-Iseppon A.M."/>
        </authorList>
    </citation>
    <scope>NUCLEOTIDE SEQUENCE [LARGE SCALE GENOMIC DNA]</scope>
    <source>
        <tissue evidence="2">Leaves</tissue>
    </source>
</reference>
<dbReference type="EMBL" id="JASCZI010060519">
    <property type="protein sequence ID" value="MED6133301.1"/>
    <property type="molecule type" value="Genomic_DNA"/>
</dbReference>
<organism evidence="2 3">
    <name type="scientific">Stylosanthes scabra</name>
    <dbReference type="NCBI Taxonomy" id="79078"/>
    <lineage>
        <taxon>Eukaryota</taxon>
        <taxon>Viridiplantae</taxon>
        <taxon>Streptophyta</taxon>
        <taxon>Embryophyta</taxon>
        <taxon>Tracheophyta</taxon>
        <taxon>Spermatophyta</taxon>
        <taxon>Magnoliopsida</taxon>
        <taxon>eudicotyledons</taxon>
        <taxon>Gunneridae</taxon>
        <taxon>Pentapetalae</taxon>
        <taxon>rosids</taxon>
        <taxon>fabids</taxon>
        <taxon>Fabales</taxon>
        <taxon>Fabaceae</taxon>
        <taxon>Papilionoideae</taxon>
        <taxon>50 kb inversion clade</taxon>
        <taxon>dalbergioids sensu lato</taxon>
        <taxon>Dalbergieae</taxon>
        <taxon>Pterocarpus clade</taxon>
        <taxon>Stylosanthes</taxon>
    </lineage>
</organism>
<feature type="region of interest" description="Disordered" evidence="1">
    <location>
        <begin position="72"/>
        <end position="119"/>
    </location>
</feature>